<feature type="compositionally biased region" description="Polar residues" evidence="2">
    <location>
        <begin position="115"/>
        <end position="131"/>
    </location>
</feature>
<dbReference type="Gene3D" id="1.20.5.170">
    <property type="match status" value="1"/>
</dbReference>
<dbReference type="Proteomes" id="UP000639403">
    <property type="component" value="Unassembled WGS sequence"/>
</dbReference>
<name>A0A8H7TY02_9APHY</name>
<evidence type="ECO:0000313" key="3">
    <source>
        <dbReference type="EMBL" id="KAF9804661.1"/>
    </source>
</evidence>
<proteinExistence type="predicted"/>
<feature type="coiled-coil region" evidence="1">
    <location>
        <begin position="253"/>
        <end position="280"/>
    </location>
</feature>
<feature type="compositionally biased region" description="Low complexity" evidence="2">
    <location>
        <begin position="479"/>
        <end position="491"/>
    </location>
</feature>
<evidence type="ECO:0008006" key="5">
    <source>
        <dbReference type="Google" id="ProtNLM"/>
    </source>
</evidence>
<feature type="region of interest" description="Disordered" evidence="2">
    <location>
        <begin position="284"/>
        <end position="305"/>
    </location>
</feature>
<accession>A0A8H7TY02</accession>
<dbReference type="EMBL" id="JADOXO010000425">
    <property type="protein sequence ID" value="KAF9804661.1"/>
    <property type="molecule type" value="Genomic_DNA"/>
</dbReference>
<feature type="region of interest" description="Disordered" evidence="2">
    <location>
        <begin position="95"/>
        <end position="163"/>
    </location>
</feature>
<gene>
    <name evidence="3" type="ORF">IEO21_09314</name>
</gene>
<comment type="caution">
    <text evidence="3">The sequence shown here is derived from an EMBL/GenBank/DDBJ whole genome shotgun (WGS) entry which is preliminary data.</text>
</comment>
<evidence type="ECO:0000256" key="2">
    <source>
        <dbReference type="SAM" id="MobiDB-lite"/>
    </source>
</evidence>
<reference evidence="3" key="2">
    <citation type="journal article" name="Front. Microbiol.">
        <title>Degradative Capacity of Two Strains of Rhodonia placenta: From Phenotype to Genotype.</title>
        <authorList>
            <person name="Kolle M."/>
            <person name="Horta M.A.C."/>
            <person name="Nowrousian M."/>
            <person name="Ohm R.A."/>
            <person name="Benz J.P."/>
            <person name="Pilgard A."/>
        </authorList>
    </citation>
    <scope>NUCLEOTIDE SEQUENCE</scope>
    <source>
        <strain evidence="3">FPRL280</strain>
    </source>
</reference>
<reference evidence="3" key="1">
    <citation type="submission" date="2020-11" db="EMBL/GenBank/DDBJ databases">
        <authorList>
            <person name="Koelle M."/>
            <person name="Horta M.A.C."/>
            <person name="Nowrousian M."/>
            <person name="Ohm R.A."/>
            <person name="Benz P."/>
            <person name="Pilgard A."/>
        </authorList>
    </citation>
    <scope>NUCLEOTIDE SEQUENCE</scope>
    <source>
        <strain evidence="3">FPRL280</strain>
    </source>
</reference>
<protein>
    <recommendedName>
        <fullName evidence="5">BZIP domain-containing protein</fullName>
    </recommendedName>
</protein>
<evidence type="ECO:0000256" key="1">
    <source>
        <dbReference type="SAM" id="Coils"/>
    </source>
</evidence>
<evidence type="ECO:0000313" key="4">
    <source>
        <dbReference type="Proteomes" id="UP000639403"/>
    </source>
</evidence>
<feature type="compositionally biased region" description="Pro residues" evidence="2">
    <location>
        <begin position="100"/>
        <end position="112"/>
    </location>
</feature>
<feature type="region of interest" description="Disordered" evidence="2">
    <location>
        <begin position="458"/>
        <end position="502"/>
    </location>
</feature>
<keyword evidence="1" id="KW-0175">Coiled coil</keyword>
<sequence length="580" mass="62398">MSRMPALAMSHLIAPDALSSPPSESHTLPVPWDAHLQPACTGVFYAPQAIPVPATAYMPTIYAPQPQRVLKSSRMSTPHGDKEQTLCIPTHQVFDIPRNAPVPSPSPSPSPAPEQQLQPRLSISINPSTVPQKRPCSSAGSTSKKVRGGERTSTKDFVPPDVSGLSKREARLVKNRAAAFLSRQRKREEFETMEIGLVARKPTHIPFTRIVSSGGSADIPTRSMLFHRVAELEQENARLLALTQQTSASPKSDENLMSEVEQLRSQLAALEERERMLAEELERQAVVRSPSPAPSASSAGELDVKMEEVGPLRSTRTEKSGASLGLMVLLCALPTLLSMPSHSHHSQVPNTLSLPLSHINALPPFDMQSIFPSSLDTDWPFDASHMDLDMDKFDLDFDLDKDDSTRFASAAPMVTRKLEIEGTEVLGPLDISFDTSSAENGKIRVRIHPLSSAVSSTTSSASVSSAGSPPAVQFEDDSSISSSLTSESSVPSPKPDADADALGPFLGVPGNFALTDDEFSSLSQGHSAFDYDSFSDSGYSYGSRAGSPGASAGGRRRVRIALKNIPGRGREGGEWEIELC</sequence>
<dbReference type="AlphaFoldDB" id="A0A8H7TY02"/>
<organism evidence="3 4">
    <name type="scientific">Rhodonia placenta</name>
    <dbReference type="NCBI Taxonomy" id="104341"/>
    <lineage>
        <taxon>Eukaryota</taxon>
        <taxon>Fungi</taxon>
        <taxon>Dikarya</taxon>
        <taxon>Basidiomycota</taxon>
        <taxon>Agaricomycotina</taxon>
        <taxon>Agaricomycetes</taxon>
        <taxon>Polyporales</taxon>
        <taxon>Adustoporiaceae</taxon>
        <taxon>Rhodonia</taxon>
    </lineage>
</organism>
<dbReference type="CDD" id="cd14812">
    <property type="entry name" value="bZIP_u3"/>
    <property type="match status" value="1"/>
</dbReference>
<feature type="compositionally biased region" description="Low complexity" evidence="2">
    <location>
        <begin position="458"/>
        <end position="471"/>
    </location>
</feature>